<protein>
    <recommendedName>
        <fullName evidence="8">Exonuclease domain-containing protein</fullName>
    </recommendedName>
</protein>
<dbReference type="PANTHER" id="PTHR12801:SF115">
    <property type="entry name" value="FI18136P1-RELATED"/>
    <property type="match status" value="1"/>
</dbReference>
<feature type="compositionally biased region" description="Basic residues" evidence="7">
    <location>
        <begin position="435"/>
        <end position="493"/>
    </location>
</feature>
<keyword evidence="10" id="KW-1185">Reference proteome</keyword>
<dbReference type="SUPFAM" id="SSF53098">
    <property type="entry name" value="Ribonuclease H-like"/>
    <property type="match status" value="1"/>
</dbReference>
<dbReference type="InterPro" id="IPR013520">
    <property type="entry name" value="Ribonucl_H"/>
</dbReference>
<evidence type="ECO:0000256" key="1">
    <source>
        <dbReference type="ARBA" id="ARBA00004123"/>
    </source>
</evidence>
<proteinExistence type="inferred from homology"/>
<dbReference type="EMBL" id="JAODUP010000310">
    <property type="protein sequence ID" value="KAK2153029.1"/>
    <property type="molecule type" value="Genomic_DNA"/>
</dbReference>
<name>A0AAD9JHE4_9ANNE</name>
<gene>
    <name evidence="9" type="ORF">LSH36_310g02041</name>
</gene>
<feature type="region of interest" description="Disordered" evidence="7">
    <location>
        <begin position="172"/>
        <end position="233"/>
    </location>
</feature>
<feature type="compositionally biased region" description="Polar residues" evidence="7">
    <location>
        <begin position="563"/>
        <end position="578"/>
    </location>
</feature>
<dbReference type="GO" id="GO:0004527">
    <property type="term" value="F:exonuclease activity"/>
    <property type="evidence" value="ECO:0007669"/>
    <property type="project" value="UniProtKB-KW"/>
</dbReference>
<feature type="domain" description="Exonuclease" evidence="8">
    <location>
        <begin position="1107"/>
        <end position="1266"/>
    </location>
</feature>
<evidence type="ECO:0000256" key="6">
    <source>
        <dbReference type="ARBA" id="ARBA00023242"/>
    </source>
</evidence>
<feature type="region of interest" description="Disordered" evidence="7">
    <location>
        <begin position="614"/>
        <end position="640"/>
    </location>
</feature>
<dbReference type="SMART" id="SM00479">
    <property type="entry name" value="EXOIII"/>
    <property type="match status" value="1"/>
</dbReference>
<dbReference type="CDD" id="cd06145">
    <property type="entry name" value="REX1_like"/>
    <property type="match status" value="1"/>
</dbReference>
<feature type="compositionally biased region" description="Basic and acidic residues" evidence="7">
    <location>
        <begin position="274"/>
        <end position="289"/>
    </location>
</feature>
<feature type="compositionally biased region" description="Basic and acidic residues" evidence="7">
    <location>
        <begin position="375"/>
        <end position="393"/>
    </location>
</feature>
<dbReference type="PANTHER" id="PTHR12801">
    <property type="entry name" value="RNA EXONUCLEASE REXO1 / RECO3 FAMILY MEMBER-RELATED"/>
    <property type="match status" value="1"/>
</dbReference>
<evidence type="ECO:0000256" key="5">
    <source>
        <dbReference type="ARBA" id="ARBA00022839"/>
    </source>
</evidence>
<evidence type="ECO:0000313" key="9">
    <source>
        <dbReference type="EMBL" id="KAK2153029.1"/>
    </source>
</evidence>
<evidence type="ECO:0000256" key="7">
    <source>
        <dbReference type="SAM" id="MobiDB-lite"/>
    </source>
</evidence>
<accession>A0AAD9JHE4</accession>
<feature type="region of interest" description="Disordered" evidence="7">
    <location>
        <begin position="252"/>
        <end position="597"/>
    </location>
</feature>
<feature type="compositionally biased region" description="Basic and acidic residues" evidence="7">
    <location>
        <begin position="172"/>
        <end position="188"/>
    </location>
</feature>
<reference evidence="9" key="1">
    <citation type="journal article" date="2023" name="Mol. Biol. Evol.">
        <title>Third-Generation Sequencing Reveals the Adaptive Role of the Epigenome in Three Deep-Sea Polychaetes.</title>
        <authorList>
            <person name="Perez M."/>
            <person name="Aroh O."/>
            <person name="Sun Y."/>
            <person name="Lan Y."/>
            <person name="Juniper S.K."/>
            <person name="Young C.R."/>
            <person name="Angers B."/>
            <person name="Qian P.Y."/>
        </authorList>
    </citation>
    <scope>NUCLEOTIDE SEQUENCE</scope>
    <source>
        <strain evidence="9">P08H-3</strain>
    </source>
</reference>
<dbReference type="FunFam" id="3.30.420.10:FF:000019">
    <property type="entry name" value="RNA exonuclease NEF-sp"/>
    <property type="match status" value="1"/>
</dbReference>
<dbReference type="Pfam" id="PF15870">
    <property type="entry name" value="EloA-BP1"/>
    <property type="match status" value="1"/>
</dbReference>
<dbReference type="GO" id="GO:0005634">
    <property type="term" value="C:nucleus"/>
    <property type="evidence" value="ECO:0007669"/>
    <property type="project" value="UniProtKB-SubCell"/>
</dbReference>
<comment type="similarity">
    <text evidence="2">Belongs to the REXO1/REXO3 family.</text>
</comment>
<feature type="compositionally biased region" description="Basic and acidic residues" evidence="7">
    <location>
        <begin position="416"/>
        <end position="434"/>
    </location>
</feature>
<keyword evidence="3" id="KW-0540">Nuclease</keyword>
<feature type="compositionally biased region" description="Polar residues" evidence="7">
    <location>
        <begin position="623"/>
        <end position="639"/>
    </location>
</feature>
<comment type="caution">
    <text evidence="9">The sequence shown here is derived from an EMBL/GenBank/DDBJ whole genome shotgun (WGS) entry which is preliminary data.</text>
</comment>
<evidence type="ECO:0000259" key="8">
    <source>
        <dbReference type="SMART" id="SM00479"/>
    </source>
</evidence>
<comment type="subcellular location">
    <subcellularLocation>
        <location evidence="1">Nucleus</location>
    </subcellularLocation>
</comment>
<dbReference type="InterPro" id="IPR047021">
    <property type="entry name" value="REXO1/3/4-like"/>
</dbReference>
<keyword evidence="6" id="KW-0539">Nucleus</keyword>
<keyword evidence="4" id="KW-0378">Hydrolase</keyword>
<sequence length="1271" mass="141323">MLTQSFSLMAGTYVKPRQTLVGVTEPVKRNGLGGQPSLLGMVGSAIKQVQRDIEKDKAVIQHLQPNSKVVAKPGFPNYSPTPIDQSGTKTAAQKKQPTLATYLPPGVPAYKPTPIHLLQRKKQTPAKSVIEYDPLSNSALSERITLADAEQKSAVKREPDCPNFCPGKVIKQERKDLGSEEVEAKFSSEDEDLPNNATDADVNGSEVKEEAVNDSRGVRKQHNDVDGNKEDLVKIKKEKYDSGFECDQKCAEKTDKETEQRKLNKQSAVVGGHEVNENQKENHLDRASKDTQNNCDASQGQTEKTSGHSDVIVERNEEVSKGDCKGLENKDGAEDKDGQSVDEKENGSKNKEKKKESHRSSRHKSSRDSTHRHRHVEDNHRRKDSEKAQDKQRRHESHSSPGRQRHSASSKHGHVDKKSLDHRRSKDRHRIKEQGRRHHHKKSAKMYSRSHRSRKKSKSSHKYRKSDRRHHHNHRKRHSSSKSASSKRKRRHSSATSDSSCSSFSSSSSSSFDSSSDWCNSSSSSQLSQHSKTSSSHKHHNQSELNIQNSSSAPGSHHDEKVSTSSRCPDSQPRNNKFSDIVEKDASGTLGAGSGKTNLFEKFQRTVSCVDLFGEDSSESDSGKQLRTGTAVPSGSGSSKDVILLSDDDDDGCHVMEVSSDVKDEATAKQAGIKRKLVEDENDNKEMKVSKTIGDQTMAEDSSSLVMKRRRLAHVSNPDAMIKRKAPPIAPHRPSPAQIMINRFKELQKQQENQESDPGPAGSNNQLEENDLNGKRRVAHTVQGLKQGHTLMKKRAGTVKKTMSGLLNSAEPQANSTKAGTIAKGASRQAHVPNQKMLKRPIIPVDGGSKVATIIRQRYLNLFVDECLKIYPQPKDAYDRALLEERSVCTRASNKKIYLNLAVNTLKKLRDEVIKSSDSSDQEVKSPTKNPLALSHAAVLGGAKAANTRFTIKRSKGGIKLPAHLSSHQLYILLSKYILTEDQLVENSFPRPVPSEPGHAKLQLPDRVKQMPANSTEKACSRCGKRFFVSVDGVYVTQDNCIYHWGRCWKRRIAGSLENRYTCCQGDTESQGCQLSQFHVHEQNKYKDMTGYVQTQPVSPPPDGDYALYAMDCEMVYTRGGCELARVTVIDTNLQPVYEAIVLPEYEVIDYNTRFSGLTADDMKGVTTKLGDVQAKLLSMFNDKTILMGHSLESDFIALKLLHNTVVDTSVVFPHKLGPPYKRALRTLMAEILQKIIQNDAGGHDSKEDAAACMELMIWKAKDDAKKALRS</sequence>
<feature type="compositionally biased region" description="Basic and acidic residues" evidence="7">
    <location>
        <begin position="206"/>
        <end position="233"/>
    </location>
</feature>
<feature type="region of interest" description="Disordered" evidence="7">
    <location>
        <begin position="748"/>
        <end position="774"/>
    </location>
</feature>
<feature type="compositionally biased region" description="Polar residues" evidence="7">
    <location>
        <begin position="290"/>
        <end position="304"/>
    </location>
</feature>
<dbReference type="InterPro" id="IPR012337">
    <property type="entry name" value="RNaseH-like_sf"/>
</dbReference>
<evidence type="ECO:0000256" key="4">
    <source>
        <dbReference type="ARBA" id="ARBA00022801"/>
    </source>
</evidence>
<feature type="compositionally biased region" description="Polar residues" evidence="7">
    <location>
        <begin position="544"/>
        <end position="554"/>
    </location>
</feature>
<feature type="compositionally biased region" description="Basic residues" evidence="7">
    <location>
        <begin position="403"/>
        <end position="415"/>
    </location>
</feature>
<dbReference type="InterPro" id="IPR031736">
    <property type="entry name" value="REXO1-like_dom"/>
</dbReference>
<feature type="region of interest" description="Disordered" evidence="7">
    <location>
        <begin position="71"/>
        <end position="92"/>
    </location>
</feature>
<organism evidence="9 10">
    <name type="scientific">Paralvinella palmiformis</name>
    <dbReference type="NCBI Taxonomy" id="53620"/>
    <lineage>
        <taxon>Eukaryota</taxon>
        <taxon>Metazoa</taxon>
        <taxon>Spiralia</taxon>
        <taxon>Lophotrochozoa</taxon>
        <taxon>Annelida</taxon>
        <taxon>Polychaeta</taxon>
        <taxon>Sedentaria</taxon>
        <taxon>Canalipalpata</taxon>
        <taxon>Terebellida</taxon>
        <taxon>Terebelliformia</taxon>
        <taxon>Alvinellidae</taxon>
        <taxon>Paralvinella</taxon>
    </lineage>
</organism>
<dbReference type="Gene3D" id="3.30.420.10">
    <property type="entry name" value="Ribonuclease H-like superfamily/Ribonuclease H"/>
    <property type="match status" value="1"/>
</dbReference>
<evidence type="ECO:0000256" key="2">
    <source>
        <dbReference type="ARBA" id="ARBA00006357"/>
    </source>
</evidence>
<feature type="compositionally biased region" description="Low complexity" evidence="7">
    <location>
        <begin position="494"/>
        <end position="534"/>
    </location>
</feature>
<dbReference type="Proteomes" id="UP001208570">
    <property type="component" value="Unassembled WGS sequence"/>
</dbReference>
<feature type="compositionally biased region" description="Basic residues" evidence="7">
    <location>
        <begin position="360"/>
        <end position="374"/>
    </location>
</feature>
<dbReference type="AlphaFoldDB" id="A0AAD9JHE4"/>
<dbReference type="InterPro" id="IPR034922">
    <property type="entry name" value="REX1-like_exo"/>
</dbReference>
<dbReference type="InterPro" id="IPR036397">
    <property type="entry name" value="RNaseH_sf"/>
</dbReference>
<feature type="compositionally biased region" description="Basic and acidic residues" evidence="7">
    <location>
        <begin position="252"/>
        <end position="262"/>
    </location>
</feature>
<dbReference type="GO" id="GO:0003676">
    <property type="term" value="F:nucleic acid binding"/>
    <property type="evidence" value="ECO:0007669"/>
    <property type="project" value="InterPro"/>
</dbReference>
<evidence type="ECO:0000256" key="3">
    <source>
        <dbReference type="ARBA" id="ARBA00022722"/>
    </source>
</evidence>
<evidence type="ECO:0000313" key="10">
    <source>
        <dbReference type="Proteomes" id="UP001208570"/>
    </source>
</evidence>
<feature type="compositionally biased region" description="Polar residues" evidence="7">
    <location>
        <begin position="78"/>
        <end position="92"/>
    </location>
</feature>
<feature type="compositionally biased region" description="Basic and acidic residues" evidence="7">
    <location>
        <begin position="305"/>
        <end position="359"/>
    </location>
</feature>
<keyword evidence="5" id="KW-0269">Exonuclease</keyword>